<proteinExistence type="predicted"/>
<name>A0A9W6GTS5_9HYPH</name>
<feature type="domain" description="Putative Flp pilus-assembly TadG-like N-terminal" evidence="1">
    <location>
        <begin position="20"/>
        <end position="62"/>
    </location>
</feature>
<protein>
    <recommendedName>
        <fullName evidence="1">Putative Flp pilus-assembly TadG-like N-terminal domain-containing protein</fullName>
    </recommendedName>
</protein>
<dbReference type="AlphaFoldDB" id="A0A9W6GTS5"/>
<evidence type="ECO:0000313" key="3">
    <source>
        <dbReference type="Proteomes" id="UP001144323"/>
    </source>
</evidence>
<gene>
    <name evidence="2" type="ORF">LMG27198_18830</name>
</gene>
<reference evidence="2" key="1">
    <citation type="journal article" date="2023" name="Int. J. Syst. Evol. Microbiol.">
        <title>Methylocystis iwaonis sp. nov., a type II methane-oxidizing bacterium from surface soil of a rice paddy field in Japan, and emended description of the genus Methylocystis (ex Whittenbury et al. 1970) Bowman et al. 1993.</title>
        <authorList>
            <person name="Kaise H."/>
            <person name="Sawadogo J.B."/>
            <person name="Alam M.S."/>
            <person name="Ueno C."/>
            <person name="Dianou D."/>
            <person name="Shinjo R."/>
            <person name="Asakawa S."/>
        </authorList>
    </citation>
    <scope>NUCLEOTIDE SEQUENCE</scope>
    <source>
        <strain evidence="2">LMG27198</strain>
    </source>
</reference>
<dbReference type="InterPro" id="IPR028087">
    <property type="entry name" value="Tad_N"/>
</dbReference>
<comment type="caution">
    <text evidence="2">The sequence shown here is derived from an EMBL/GenBank/DDBJ whole genome shotgun (WGS) entry which is preliminary data.</text>
</comment>
<organism evidence="2 3">
    <name type="scientific">Methylocystis echinoides</name>
    <dbReference type="NCBI Taxonomy" id="29468"/>
    <lineage>
        <taxon>Bacteria</taxon>
        <taxon>Pseudomonadati</taxon>
        <taxon>Pseudomonadota</taxon>
        <taxon>Alphaproteobacteria</taxon>
        <taxon>Hyphomicrobiales</taxon>
        <taxon>Methylocystaceae</taxon>
        <taxon>Methylocystis</taxon>
    </lineage>
</organism>
<evidence type="ECO:0000259" key="1">
    <source>
        <dbReference type="Pfam" id="PF13400"/>
    </source>
</evidence>
<evidence type="ECO:0000313" key="2">
    <source>
        <dbReference type="EMBL" id="GLI92891.1"/>
    </source>
</evidence>
<dbReference type="EMBL" id="BSEC01000001">
    <property type="protein sequence ID" value="GLI92891.1"/>
    <property type="molecule type" value="Genomic_DNA"/>
</dbReference>
<dbReference type="SUPFAM" id="SSF53300">
    <property type="entry name" value="vWA-like"/>
    <property type="match status" value="1"/>
</dbReference>
<dbReference type="RefSeq" id="WP_281802388.1">
    <property type="nucleotide sequence ID" value="NZ_BSEC01000001.1"/>
</dbReference>
<keyword evidence="3" id="KW-1185">Reference proteome</keyword>
<dbReference type="Gene3D" id="3.40.50.410">
    <property type="entry name" value="von Willebrand factor, type A domain"/>
    <property type="match status" value="1"/>
</dbReference>
<dbReference type="InterPro" id="IPR036465">
    <property type="entry name" value="vWFA_dom_sf"/>
</dbReference>
<accession>A0A9W6GTS5</accession>
<dbReference type="Pfam" id="PF13400">
    <property type="entry name" value="Tad"/>
    <property type="match status" value="1"/>
</dbReference>
<sequence>MFRLFNRLRAFASDRRGTFGIIFALTLFPMVQMAGAAIDYANAMRLNARLKSAADEAALSAVKDYAQTRNEALATSKGQDIFISQLGSTAALQNTGITFVYGLDPSDPNKYVATAAYSGSVSTYFAKFIMVSTINLGGTAQATYRAPSYKNFFFVVDASESMGLAASAQDIKRMQDSPAGCAFACHYLYGRTETNLETAQALGVKTRLDVIKETIATLLDETEASSSTKYLKFGVYTMRKRLTALNTPAGLDALSTDYAALKGIVSGITFEGMDPDNWTYYSSLSDLTADIPEGGDGTSPDKAQNYVFLMTDGVTDVNDADPPAVGTTCLSSHHCTGPLDPTICAPFKGSPKSATVGVLYTTYLAAVGGSYWDHVNPFASQIAPALRSCATTEFFVQGTHSAEIVSGIRFLFYQALGNVRLTQ</sequence>
<dbReference type="Proteomes" id="UP001144323">
    <property type="component" value="Unassembled WGS sequence"/>
</dbReference>